<gene>
    <name evidence="1" type="ORF">L1987_66198</name>
</gene>
<protein>
    <submittedName>
        <fullName evidence="1">Uncharacterized protein</fullName>
    </submittedName>
</protein>
<proteinExistence type="predicted"/>
<evidence type="ECO:0000313" key="2">
    <source>
        <dbReference type="Proteomes" id="UP001056120"/>
    </source>
</evidence>
<organism evidence="1 2">
    <name type="scientific">Smallanthus sonchifolius</name>
    <dbReference type="NCBI Taxonomy" id="185202"/>
    <lineage>
        <taxon>Eukaryota</taxon>
        <taxon>Viridiplantae</taxon>
        <taxon>Streptophyta</taxon>
        <taxon>Embryophyta</taxon>
        <taxon>Tracheophyta</taxon>
        <taxon>Spermatophyta</taxon>
        <taxon>Magnoliopsida</taxon>
        <taxon>eudicotyledons</taxon>
        <taxon>Gunneridae</taxon>
        <taxon>Pentapetalae</taxon>
        <taxon>asterids</taxon>
        <taxon>campanulids</taxon>
        <taxon>Asterales</taxon>
        <taxon>Asteraceae</taxon>
        <taxon>Asteroideae</taxon>
        <taxon>Heliantheae alliance</taxon>
        <taxon>Millerieae</taxon>
        <taxon>Smallanthus</taxon>
    </lineage>
</organism>
<name>A0ACB9BWL9_9ASTR</name>
<reference evidence="2" key="1">
    <citation type="journal article" date="2022" name="Mol. Ecol. Resour.">
        <title>The genomes of chicory, endive, great burdock and yacon provide insights into Asteraceae palaeo-polyploidization history and plant inulin production.</title>
        <authorList>
            <person name="Fan W."/>
            <person name="Wang S."/>
            <person name="Wang H."/>
            <person name="Wang A."/>
            <person name="Jiang F."/>
            <person name="Liu H."/>
            <person name="Zhao H."/>
            <person name="Xu D."/>
            <person name="Zhang Y."/>
        </authorList>
    </citation>
    <scope>NUCLEOTIDE SEQUENCE [LARGE SCALE GENOMIC DNA]</scope>
    <source>
        <strain evidence="2">cv. Yunnan</strain>
    </source>
</reference>
<evidence type="ECO:0000313" key="1">
    <source>
        <dbReference type="EMBL" id="KAI3726401.1"/>
    </source>
</evidence>
<comment type="caution">
    <text evidence="1">The sequence shown here is derived from an EMBL/GenBank/DDBJ whole genome shotgun (WGS) entry which is preliminary data.</text>
</comment>
<sequence>MEAYPNQAHQDWNLNKIAQEAGFELNGEEVYDLEEEISRLAGKKKESKKKVHKFWVKNDVKSMNAIYSSSHKILVLGDNNLRYSQLLAEKLQTGNNITIANLVRIHEMKEFAKSGGGYPLQRLKELKAKVIFNDVKSLIIDIDGLFTKIIYIHRDLSNIQEEEIH</sequence>
<dbReference type="Proteomes" id="UP001056120">
    <property type="component" value="Linkage Group LG22"/>
</dbReference>
<keyword evidence="2" id="KW-1185">Reference proteome</keyword>
<accession>A0ACB9BWL9</accession>
<reference evidence="1 2" key="2">
    <citation type="journal article" date="2022" name="Mol. Ecol. Resour.">
        <title>The genomes of chicory, endive, great burdock and yacon provide insights into Asteraceae paleo-polyploidization history and plant inulin production.</title>
        <authorList>
            <person name="Fan W."/>
            <person name="Wang S."/>
            <person name="Wang H."/>
            <person name="Wang A."/>
            <person name="Jiang F."/>
            <person name="Liu H."/>
            <person name="Zhao H."/>
            <person name="Xu D."/>
            <person name="Zhang Y."/>
        </authorList>
    </citation>
    <scope>NUCLEOTIDE SEQUENCE [LARGE SCALE GENOMIC DNA]</scope>
    <source>
        <strain evidence="2">cv. Yunnan</strain>
        <tissue evidence="1">Leaves</tissue>
    </source>
</reference>
<dbReference type="EMBL" id="CM042039">
    <property type="protein sequence ID" value="KAI3726401.1"/>
    <property type="molecule type" value="Genomic_DNA"/>
</dbReference>